<dbReference type="AlphaFoldDB" id="A0A8J4WN06"/>
<sequence>MFSILFFPVFRQIQTRKSARRWDLVLCLG</sequence>
<evidence type="ECO:0000313" key="2">
    <source>
        <dbReference type="Proteomes" id="UP000748531"/>
    </source>
</evidence>
<accession>A0A8J4WN06</accession>
<evidence type="ECO:0000313" key="1">
    <source>
        <dbReference type="EMBL" id="KAF5396640.1"/>
    </source>
</evidence>
<dbReference type="Proteomes" id="UP000748531">
    <property type="component" value="Unassembled WGS sequence"/>
</dbReference>
<reference evidence="1" key="1">
    <citation type="submission" date="2019-05" db="EMBL/GenBank/DDBJ databases">
        <title>Annotation for the trematode Paragonimus heterotremus.</title>
        <authorList>
            <person name="Choi Y.-J."/>
        </authorList>
    </citation>
    <scope>NUCLEOTIDE SEQUENCE</scope>
    <source>
        <strain evidence="1">LC</strain>
    </source>
</reference>
<proteinExistence type="predicted"/>
<protein>
    <submittedName>
        <fullName evidence="1">Uncharacterized protein</fullName>
    </submittedName>
</protein>
<name>A0A8J4WN06_9TREM</name>
<keyword evidence="2" id="KW-1185">Reference proteome</keyword>
<dbReference type="EMBL" id="LUCH01007692">
    <property type="protein sequence ID" value="KAF5396640.1"/>
    <property type="molecule type" value="Genomic_DNA"/>
</dbReference>
<comment type="caution">
    <text evidence="1">The sequence shown here is derived from an EMBL/GenBank/DDBJ whole genome shotgun (WGS) entry which is preliminary data.</text>
</comment>
<gene>
    <name evidence="1" type="ORF">PHET_10559</name>
</gene>
<organism evidence="1 2">
    <name type="scientific">Paragonimus heterotremus</name>
    <dbReference type="NCBI Taxonomy" id="100268"/>
    <lineage>
        <taxon>Eukaryota</taxon>
        <taxon>Metazoa</taxon>
        <taxon>Spiralia</taxon>
        <taxon>Lophotrochozoa</taxon>
        <taxon>Platyhelminthes</taxon>
        <taxon>Trematoda</taxon>
        <taxon>Digenea</taxon>
        <taxon>Plagiorchiida</taxon>
        <taxon>Troglotremata</taxon>
        <taxon>Troglotrematidae</taxon>
        <taxon>Paragonimus</taxon>
    </lineage>
</organism>